<protein>
    <submittedName>
        <fullName evidence="1">Uncharacterized protein</fullName>
    </submittedName>
</protein>
<dbReference type="AlphaFoldDB" id="A0A381TXW8"/>
<reference evidence="1" key="1">
    <citation type="submission" date="2018-05" db="EMBL/GenBank/DDBJ databases">
        <authorList>
            <person name="Lanie J.A."/>
            <person name="Ng W.-L."/>
            <person name="Kazmierczak K.M."/>
            <person name="Andrzejewski T.M."/>
            <person name="Davidsen T.M."/>
            <person name="Wayne K.J."/>
            <person name="Tettelin H."/>
            <person name="Glass J.I."/>
            <person name="Rusch D."/>
            <person name="Podicherti R."/>
            <person name="Tsui H.-C.T."/>
            <person name="Winkler M.E."/>
        </authorList>
    </citation>
    <scope>NUCLEOTIDE SEQUENCE</scope>
</reference>
<proteinExistence type="predicted"/>
<organism evidence="1">
    <name type="scientific">marine metagenome</name>
    <dbReference type="NCBI Taxonomy" id="408172"/>
    <lineage>
        <taxon>unclassified sequences</taxon>
        <taxon>metagenomes</taxon>
        <taxon>ecological metagenomes</taxon>
    </lineage>
</organism>
<accession>A0A381TXW8</accession>
<sequence>MDDLSLDTEPHVVVTNPDIPDIDGDGTADILDVIKQSYSARVWTGLLTLPDDYVGRAIEIHISNAADKRGNVMVPETVFKTPEKVISQFGGTAISADGQVSVLLPQNAVNEDVSITINPVSSEVSLSAYVTVISGYYDIDPSDITLNKPVIIRMAIPDLSVGSDTTLNPFIGYMVPDDPLPQFLGGSIIKVNDRSFLQAQLSHFGRYATFITDSSLSLDSLNTDILRCYPRVFSPAGSVFEFPSTNILFDLSEADDVTARIFNLSGRVKRTLNSDIPFGPGHNVLVWDGKDMDGKVVPSGLYIVTLERSGSMLRTTVGVLNR</sequence>
<dbReference type="Gene3D" id="2.60.220.30">
    <property type="match status" value="1"/>
</dbReference>
<evidence type="ECO:0000313" key="1">
    <source>
        <dbReference type="EMBL" id="SVA20654.1"/>
    </source>
</evidence>
<dbReference type="Gene3D" id="2.60.40.4070">
    <property type="match status" value="1"/>
</dbReference>
<dbReference type="EMBL" id="UINC01005334">
    <property type="protein sequence ID" value="SVA20654.1"/>
    <property type="molecule type" value="Genomic_DNA"/>
</dbReference>
<gene>
    <name evidence="1" type="ORF">METZ01_LOCUS73508</name>
</gene>
<name>A0A381TXW8_9ZZZZ</name>